<evidence type="ECO:0000313" key="1">
    <source>
        <dbReference type="EMBL" id="MUN06629.1"/>
    </source>
</evidence>
<gene>
    <name evidence="1" type="ORF">GLX25_05785</name>
</gene>
<name>A0A7C9HQ51_9MICO</name>
<reference evidence="1 2" key="1">
    <citation type="submission" date="2019-11" db="EMBL/GenBank/DDBJ databases">
        <title>Agromyces kandeliae sp. nov., isolated from mangrove soil.</title>
        <authorList>
            <person name="Wang R."/>
        </authorList>
    </citation>
    <scope>NUCLEOTIDE SEQUENCE [LARGE SCALE GENOMIC DNA]</scope>
    <source>
        <strain evidence="1 2">JCM 11431</strain>
    </source>
</reference>
<evidence type="ECO:0008006" key="3">
    <source>
        <dbReference type="Google" id="ProtNLM"/>
    </source>
</evidence>
<dbReference type="RefSeq" id="WP_155841340.1">
    <property type="nucleotide sequence ID" value="NZ_BAAAIA010000007.1"/>
</dbReference>
<organism evidence="1 2">
    <name type="scientific">Agromyces luteolus</name>
    <dbReference type="NCBI Taxonomy" id="88373"/>
    <lineage>
        <taxon>Bacteria</taxon>
        <taxon>Bacillati</taxon>
        <taxon>Actinomycetota</taxon>
        <taxon>Actinomycetes</taxon>
        <taxon>Micrococcales</taxon>
        <taxon>Microbacteriaceae</taxon>
        <taxon>Agromyces</taxon>
    </lineage>
</organism>
<accession>A0A7C9HQ51</accession>
<dbReference type="Proteomes" id="UP000480122">
    <property type="component" value="Unassembled WGS sequence"/>
</dbReference>
<dbReference type="AlphaFoldDB" id="A0A7C9HQ51"/>
<sequence>MRFEREMVALGGIARRSDLRRIGLDDETLRLLVGRQRLLRVRQAWYALPGTDNDAVRACRIGGRLACASALRFHGEHLRDDGVLHVELPANGSARRLDGGVERIRLHQPRRPSSGDRAAVDVMTARLQWERCGDAER</sequence>
<keyword evidence="2" id="KW-1185">Reference proteome</keyword>
<proteinExistence type="predicted"/>
<comment type="caution">
    <text evidence="1">The sequence shown here is derived from an EMBL/GenBank/DDBJ whole genome shotgun (WGS) entry which is preliminary data.</text>
</comment>
<dbReference type="EMBL" id="WODA01000007">
    <property type="protein sequence ID" value="MUN06629.1"/>
    <property type="molecule type" value="Genomic_DNA"/>
</dbReference>
<evidence type="ECO:0000313" key="2">
    <source>
        <dbReference type="Proteomes" id="UP000480122"/>
    </source>
</evidence>
<protein>
    <recommendedName>
        <fullName evidence="3">Type IV toxin-antitoxin system AbiEi family antitoxin domain-containing protein</fullName>
    </recommendedName>
</protein>
<dbReference type="OrthoDB" id="4701311at2"/>